<dbReference type="PANTHER" id="PTHR14187">
    <property type="entry name" value="ALPHA KINASE/ELONGATION FACTOR 2 KINASE"/>
    <property type="match status" value="1"/>
</dbReference>
<proteinExistence type="predicted"/>
<gene>
    <name evidence="2" type="ORF">PAC_16273</name>
</gene>
<feature type="domain" description="SEA" evidence="1">
    <location>
        <begin position="260"/>
        <end position="377"/>
    </location>
</feature>
<evidence type="ECO:0000259" key="1">
    <source>
        <dbReference type="PROSITE" id="PS50024"/>
    </source>
</evidence>
<keyword evidence="3" id="KW-1185">Reference proteome</keyword>
<dbReference type="Proteomes" id="UP000184330">
    <property type="component" value="Unassembled WGS sequence"/>
</dbReference>
<organism evidence="2 3">
    <name type="scientific">Phialocephala subalpina</name>
    <dbReference type="NCBI Taxonomy" id="576137"/>
    <lineage>
        <taxon>Eukaryota</taxon>
        <taxon>Fungi</taxon>
        <taxon>Dikarya</taxon>
        <taxon>Ascomycota</taxon>
        <taxon>Pezizomycotina</taxon>
        <taxon>Leotiomycetes</taxon>
        <taxon>Helotiales</taxon>
        <taxon>Mollisiaceae</taxon>
        <taxon>Phialocephala</taxon>
        <taxon>Phialocephala fortinii species complex</taxon>
    </lineage>
</organism>
<dbReference type="EMBL" id="FJOG01000036">
    <property type="protein sequence ID" value="CZR66372.1"/>
    <property type="molecule type" value="Genomic_DNA"/>
</dbReference>
<dbReference type="AlphaFoldDB" id="A0A1L7XMV7"/>
<dbReference type="InterPro" id="IPR000082">
    <property type="entry name" value="SEA_dom"/>
</dbReference>
<accession>A0A1L7XMV7</accession>
<dbReference type="SUPFAM" id="SSF53067">
    <property type="entry name" value="Actin-like ATPase domain"/>
    <property type="match status" value="2"/>
</dbReference>
<dbReference type="InterPro" id="IPR043129">
    <property type="entry name" value="ATPase_NBD"/>
</dbReference>
<dbReference type="PROSITE" id="PS50024">
    <property type="entry name" value="SEA"/>
    <property type="match status" value="1"/>
</dbReference>
<dbReference type="PANTHER" id="PTHR14187:SF82">
    <property type="entry name" value="FAMILY CHAPERONE, PUTATIVE (AFU_ORTHOLOGUE AFUA_7G08575)-RELATED"/>
    <property type="match status" value="1"/>
</dbReference>
<evidence type="ECO:0000313" key="2">
    <source>
        <dbReference type="EMBL" id="CZR66372.1"/>
    </source>
</evidence>
<name>A0A1L7XMV7_9HELO</name>
<reference evidence="2 3" key="1">
    <citation type="submission" date="2016-03" db="EMBL/GenBank/DDBJ databases">
        <authorList>
            <person name="Ploux O."/>
        </authorList>
    </citation>
    <scope>NUCLEOTIDE SEQUENCE [LARGE SCALE GENOMIC DNA]</scope>
    <source>
        <strain evidence="2 3">UAMH 11012</strain>
    </source>
</reference>
<sequence>MAGDRLRLQDLNNLLKTLKVTADAEYRSLIISIDIGTTYSGIGYIFTVDLDKVHVLDQWPSQTSAKVTSPKVPTVIKYGSGGPGFSWGYQVGLRDDKKLEAFKLLLDHTLPKPEYTQINKVQKNFKEFVKKPENAVNDFMGALYRYAIEAIEEKHSKAYSELRAVKFVVSTPAGWSDTVKTIMLQAANEIGISPVTHITEAEAAARFSLRSTEARAVGDTIMVCDAGGATTDLTTYTIRRLDPLQVVEFVPPLTRAGGALNLDKNFESHIMRNLLEEEEFIPLKKSPLYTDTLKQFDQEIKPVFTSSSTRQFVVKLKGTTLTDYPDGNLKNNTMIFDKKALDVIFLPVANTVSSSITEQINAIKVKKVGLKSSDMTSVDAVILTGGFGSNKYLREHLGNKFPSLKFIQPTNAWTAVIRGAAMSQAPSKKFSDAPEVSSFNGILNAKATASYGFSCCPIWDENNLAHRNEKRYWDSWEGVWRCKSINWIIKKGDDLRKTKKVALPCYKQCGPKPESDDFFIVASLEQSPAAEPPDSSTHASINTKKTIKVPLDSISDELFTKKTRSSDREPYWELRYDVVLNVSNGRIAFWVDIGGTQFGRYAVN</sequence>
<dbReference type="Gene3D" id="3.90.640.10">
    <property type="entry name" value="Actin, Chain A, domain 4"/>
    <property type="match status" value="1"/>
</dbReference>
<protein>
    <recommendedName>
        <fullName evidence="1">SEA domain-containing protein</fullName>
    </recommendedName>
</protein>
<dbReference type="STRING" id="576137.A0A1L7XMV7"/>
<dbReference type="CDD" id="cd10170">
    <property type="entry name" value="ASKHA_NBD_HSP70"/>
    <property type="match status" value="1"/>
</dbReference>
<dbReference type="Gene3D" id="3.30.420.40">
    <property type="match status" value="2"/>
</dbReference>
<dbReference type="OrthoDB" id="2963168at2759"/>
<evidence type="ECO:0000313" key="3">
    <source>
        <dbReference type="Proteomes" id="UP000184330"/>
    </source>
</evidence>